<sequence length="160" mass="18985">MTGRTRKNKRLNMFRGTSFHTIDTKGRLIIPSRFRDIIRNSENDGVMVSRMDRTLYAYTFEEWRKIENKILSLKEISESMRRFRRVFIGGAFECSCDKHDRILIPPTLRQYAGLEKDMVLVGALDHFEIWSLENWNKELEQLEIDSKKEEVRNEIAKLGI</sequence>
<evidence type="ECO:0000256" key="3">
    <source>
        <dbReference type="ARBA" id="ARBA00022737"/>
    </source>
</evidence>
<comment type="subunit">
    <text evidence="7">Forms oligomers.</text>
</comment>
<evidence type="ECO:0000256" key="6">
    <source>
        <dbReference type="ARBA" id="ARBA00023163"/>
    </source>
</evidence>
<dbReference type="Pfam" id="PF02381">
    <property type="entry name" value="MraZ"/>
    <property type="match status" value="2"/>
</dbReference>
<name>E1YBU5_9BACT</name>
<accession>E1YBU5</accession>
<organism evidence="9">
    <name type="scientific">uncultured Desulfobacterium sp</name>
    <dbReference type="NCBI Taxonomy" id="201089"/>
    <lineage>
        <taxon>Bacteria</taxon>
        <taxon>Pseudomonadati</taxon>
        <taxon>Thermodesulfobacteriota</taxon>
        <taxon>Desulfobacteria</taxon>
        <taxon>Desulfobacterales</taxon>
        <taxon>Desulfobacteriaceae</taxon>
        <taxon>Desulfobacterium</taxon>
        <taxon>environmental samples</taxon>
    </lineage>
</organism>
<comment type="subcellular location">
    <subcellularLocation>
        <location evidence="7">Cytoplasm</location>
        <location evidence="7">Nucleoid</location>
    </subcellularLocation>
</comment>
<gene>
    <name evidence="7" type="primary">mraZ</name>
    <name evidence="9" type="ORF">N47_G33630</name>
</gene>
<evidence type="ECO:0000256" key="7">
    <source>
        <dbReference type="HAMAP-Rule" id="MF_01008"/>
    </source>
</evidence>
<protein>
    <recommendedName>
        <fullName evidence="1 7">Transcriptional regulator MraZ</fullName>
    </recommendedName>
</protein>
<evidence type="ECO:0000256" key="5">
    <source>
        <dbReference type="ARBA" id="ARBA00023125"/>
    </source>
</evidence>
<dbReference type="InterPro" id="IPR020603">
    <property type="entry name" value="MraZ_dom"/>
</dbReference>
<dbReference type="CDD" id="cd16321">
    <property type="entry name" value="MraZ_C"/>
    <property type="match status" value="1"/>
</dbReference>
<dbReference type="InterPro" id="IPR035644">
    <property type="entry name" value="MraZ_C"/>
</dbReference>
<dbReference type="EMBL" id="FR695868">
    <property type="protein sequence ID" value="CBX28039.1"/>
    <property type="molecule type" value="Genomic_DNA"/>
</dbReference>
<dbReference type="SUPFAM" id="SSF89447">
    <property type="entry name" value="AbrB/MazE/MraZ-like"/>
    <property type="match status" value="1"/>
</dbReference>
<reference evidence="9" key="1">
    <citation type="journal article" date="2011" name="Environ. Microbiol.">
        <title>Genomic insights into the metabolic potential of the polycyclic aromatic hydrocarbon degrading sulfate-reducing Deltaproteobacterium N47.</title>
        <authorList>
            <person name="Bergmann F."/>
            <person name="Selesi D."/>
            <person name="Weinmaier T."/>
            <person name="Tischler P."/>
            <person name="Rattei T."/>
            <person name="Meckenstock R.U."/>
        </authorList>
    </citation>
    <scope>NUCLEOTIDE SEQUENCE</scope>
</reference>
<dbReference type="GO" id="GO:0005737">
    <property type="term" value="C:cytoplasm"/>
    <property type="evidence" value="ECO:0007669"/>
    <property type="project" value="UniProtKB-UniRule"/>
</dbReference>
<dbReference type="CDD" id="cd16320">
    <property type="entry name" value="MraZ_N"/>
    <property type="match status" value="1"/>
</dbReference>
<feature type="domain" description="SpoVT-AbrB" evidence="8">
    <location>
        <begin position="17"/>
        <end position="62"/>
    </location>
</feature>
<evidence type="ECO:0000313" key="9">
    <source>
        <dbReference type="EMBL" id="CBX28039.1"/>
    </source>
</evidence>
<evidence type="ECO:0000256" key="1">
    <source>
        <dbReference type="ARBA" id="ARBA00013860"/>
    </source>
</evidence>
<dbReference type="InterPro" id="IPR035642">
    <property type="entry name" value="MraZ_N"/>
</dbReference>
<comment type="similarity">
    <text evidence="7">Belongs to the MraZ family.</text>
</comment>
<proteinExistence type="inferred from homology"/>
<dbReference type="InterPro" id="IPR038619">
    <property type="entry name" value="MraZ_sf"/>
</dbReference>
<dbReference type="AlphaFoldDB" id="E1YBU5"/>
<keyword evidence="3" id="KW-0677">Repeat</keyword>
<keyword evidence="4 7" id="KW-0805">Transcription regulation</keyword>
<dbReference type="Gene3D" id="3.40.1550.20">
    <property type="entry name" value="Transcriptional regulator MraZ domain"/>
    <property type="match status" value="1"/>
</dbReference>
<dbReference type="NCBIfam" id="TIGR00242">
    <property type="entry name" value="division/cell wall cluster transcriptional repressor MraZ"/>
    <property type="match status" value="1"/>
</dbReference>
<evidence type="ECO:0000256" key="2">
    <source>
        <dbReference type="ARBA" id="ARBA00022490"/>
    </source>
</evidence>
<dbReference type="HAMAP" id="MF_01008">
    <property type="entry name" value="MraZ"/>
    <property type="match status" value="1"/>
</dbReference>
<dbReference type="InterPro" id="IPR003444">
    <property type="entry name" value="MraZ"/>
</dbReference>
<evidence type="ECO:0000256" key="4">
    <source>
        <dbReference type="ARBA" id="ARBA00023015"/>
    </source>
</evidence>
<keyword evidence="6 7" id="KW-0804">Transcription</keyword>
<dbReference type="GO" id="GO:0000976">
    <property type="term" value="F:transcription cis-regulatory region binding"/>
    <property type="evidence" value="ECO:0007669"/>
    <property type="project" value="TreeGrafter"/>
</dbReference>
<dbReference type="PANTHER" id="PTHR34701:SF1">
    <property type="entry name" value="TRANSCRIPTIONAL REGULATOR MRAZ"/>
    <property type="match status" value="1"/>
</dbReference>
<dbReference type="GO" id="GO:0003700">
    <property type="term" value="F:DNA-binding transcription factor activity"/>
    <property type="evidence" value="ECO:0007669"/>
    <property type="project" value="UniProtKB-UniRule"/>
</dbReference>
<feature type="domain" description="SpoVT-AbrB" evidence="8">
    <location>
        <begin position="91"/>
        <end position="134"/>
    </location>
</feature>
<keyword evidence="2 7" id="KW-0963">Cytoplasm</keyword>
<keyword evidence="5 7" id="KW-0238">DNA-binding</keyword>
<dbReference type="GO" id="GO:2000143">
    <property type="term" value="P:negative regulation of DNA-templated transcription initiation"/>
    <property type="evidence" value="ECO:0007669"/>
    <property type="project" value="TreeGrafter"/>
</dbReference>
<dbReference type="PROSITE" id="PS51740">
    <property type="entry name" value="SPOVT_ABRB"/>
    <property type="match status" value="2"/>
</dbReference>
<dbReference type="InterPro" id="IPR007159">
    <property type="entry name" value="SpoVT-AbrB_dom"/>
</dbReference>
<dbReference type="GO" id="GO:0009295">
    <property type="term" value="C:nucleoid"/>
    <property type="evidence" value="ECO:0007669"/>
    <property type="project" value="UniProtKB-SubCell"/>
</dbReference>
<dbReference type="InterPro" id="IPR037914">
    <property type="entry name" value="SpoVT-AbrB_sf"/>
</dbReference>
<evidence type="ECO:0000259" key="8">
    <source>
        <dbReference type="PROSITE" id="PS51740"/>
    </source>
</evidence>
<dbReference type="PANTHER" id="PTHR34701">
    <property type="entry name" value="TRANSCRIPTIONAL REGULATOR MRAZ"/>
    <property type="match status" value="1"/>
</dbReference>